<sequence>MLALSATIFLASISVVSSQAVCKPDLLVDDFVKAQSAMVDGEVRPVNLLGGDYGAVGIEWSVDTAKKAAVLTSTNSSNFWFAKFDAIACFDLTGYSAITFDLVAPTGSDMSFTLTQKSANCVDRLIDSSYMPLTKYIKPNGSKQHVSLPLSDFAMNINGAPYDFKHLKDWTPTSLSPVGATFEISNLVLKGGCGNETSTATAAATTASAPSTVAATATASSAATATAAGGASSGTASGSGSTVKSSASSIVSSIFGSIMAAVAGLALF</sequence>
<feature type="chain" id="PRO_5008077883" description="NADH:ubiquinone oxidoreductase intermediate-associated protein 30 domain-containing protein" evidence="1">
    <location>
        <begin position="19"/>
        <end position="268"/>
    </location>
</feature>
<reference evidence="2 3" key="1">
    <citation type="submission" date="2006-10" db="EMBL/GenBank/DDBJ databases">
        <title>The Genome Sequence of Batrachochytrium dendrobatidis JEL423.</title>
        <authorList>
            <consortium name="The Broad Institute Genome Sequencing Platform"/>
            <person name="Birren B."/>
            <person name="Lander E."/>
            <person name="Galagan J."/>
            <person name="Cuomo C."/>
            <person name="Devon K."/>
            <person name="Jaffe D."/>
            <person name="Butler J."/>
            <person name="Alvarez P."/>
            <person name="Gnerre S."/>
            <person name="Grabherr M."/>
            <person name="Kleber M."/>
            <person name="Mauceli E."/>
            <person name="Brockman W."/>
            <person name="Young S."/>
            <person name="LaButti K."/>
            <person name="Sykes S."/>
            <person name="DeCaprio D."/>
            <person name="Crawford M."/>
            <person name="Koehrsen M."/>
            <person name="Engels R."/>
            <person name="Montgomery P."/>
            <person name="Pearson M."/>
            <person name="Howarth C."/>
            <person name="Larson L."/>
            <person name="White J."/>
            <person name="O'Leary S."/>
            <person name="Kodira C."/>
            <person name="Zeng Q."/>
            <person name="Yandava C."/>
            <person name="Alvarado L."/>
            <person name="Longcore J."/>
            <person name="James T."/>
        </authorList>
    </citation>
    <scope>NUCLEOTIDE SEQUENCE [LARGE SCALE GENOMIC DNA]</scope>
    <source>
        <strain evidence="2 3">JEL423</strain>
    </source>
</reference>
<dbReference type="SUPFAM" id="SSF49785">
    <property type="entry name" value="Galactose-binding domain-like"/>
    <property type="match status" value="1"/>
</dbReference>
<dbReference type="Proteomes" id="UP000077115">
    <property type="component" value="Unassembled WGS sequence"/>
</dbReference>
<name>A0A177WR23_BATDL</name>
<dbReference type="AlphaFoldDB" id="A0A177WR23"/>
<protein>
    <recommendedName>
        <fullName evidence="4">NADH:ubiquinone oxidoreductase intermediate-associated protein 30 domain-containing protein</fullName>
    </recommendedName>
</protein>
<dbReference type="STRING" id="403673.A0A177WR23"/>
<dbReference type="OrthoDB" id="2107553at2759"/>
<evidence type="ECO:0000256" key="1">
    <source>
        <dbReference type="SAM" id="SignalP"/>
    </source>
</evidence>
<reference evidence="2 3" key="2">
    <citation type="submission" date="2016-05" db="EMBL/GenBank/DDBJ databases">
        <title>Lineage-specific infection strategies underlie the spectrum of fungal disease in amphibians.</title>
        <authorList>
            <person name="Cuomo C.A."/>
            <person name="Farrer R.A."/>
            <person name="James T."/>
            <person name="Longcore J."/>
            <person name="Birren B."/>
        </authorList>
    </citation>
    <scope>NUCLEOTIDE SEQUENCE [LARGE SCALE GENOMIC DNA]</scope>
    <source>
        <strain evidence="2 3">JEL423</strain>
    </source>
</reference>
<dbReference type="Gene3D" id="2.60.120.430">
    <property type="entry name" value="Galactose-binding lectin"/>
    <property type="match status" value="1"/>
</dbReference>
<keyword evidence="1" id="KW-0732">Signal</keyword>
<proteinExistence type="predicted"/>
<dbReference type="VEuPathDB" id="FungiDB:BDEG_25992"/>
<dbReference type="EMBL" id="DS022308">
    <property type="protein sequence ID" value="OAJ42543.1"/>
    <property type="molecule type" value="Genomic_DNA"/>
</dbReference>
<feature type="signal peptide" evidence="1">
    <location>
        <begin position="1"/>
        <end position="18"/>
    </location>
</feature>
<evidence type="ECO:0008006" key="4">
    <source>
        <dbReference type="Google" id="ProtNLM"/>
    </source>
</evidence>
<accession>A0A177WR23</accession>
<evidence type="ECO:0000313" key="2">
    <source>
        <dbReference type="EMBL" id="OAJ42543.1"/>
    </source>
</evidence>
<gene>
    <name evidence="2" type="ORF">BDEG_25992</name>
</gene>
<evidence type="ECO:0000313" key="3">
    <source>
        <dbReference type="Proteomes" id="UP000077115"/>
    </source>
</evidence>
<organism evidence="2 3">
    <name type="scientific">Batrachochytrium dendrobatidis (strain JEL423)</name>
    <dbReference type="NCBI Taxonomy" id="403673"/>
    <lineage>
        <taxon>Eukaryota</taxon>
        <taxon>Fungi</taxon>
        <taxon>Fungi incertae sedis</taxon>
        <taxon>Chytridiomycota</taxon>
        <taxon>Chytridiomycota incertae sedis</taxon>
        <taxon>Chytridiomycetes</taxon>
        <taxon>Rhizophydiales</taxon>
        <taxon>Rhizophydiales incertae sedis</taxon>
        <taxon>Batrachochytrium</taxon>
    </lineage>
</organism>
<dbReference type="InterPro" id="IPR008979">
    <property type="entry name" value="Galactose-bd-like_sf"/>
</dbReference>